<organism evidence="2 3">
    <name type="scientific">Actinomadura rubrobrunea</name>
    <dbReference type="NCBI Taxonomy" id="115335"/>
    <lineage>
        <taxon>Bacteria</taxon>
        <taxon>Bacillati</taxon>
        <taxon>Actinomycetota</taxon>
        <taxon>Actinomycetes</taxon>
        <taxon>Streptosporangiales</taxon>
        <taxon>Thermomonosporaceae</taxon>
        <taxon>Actinomadura</taxon>
    </lineage>
</organism>
<feature type="region of interest" description="Disordered" evidence="1">
    <location>
        <begin position="50"/>
        <end position="101"/>
    </location>
</feature>
<feature type="region of interest" description="Disordered" evidence="1">
    <location>
        <begin position="1"/>
        <end position="36"/>
    </location>
</feature>
<dbReference type="EMBL" id="BSRZ01000004">
    <property type="protein sequence ID" value="GLW64093.1"/>
    <property type="molecule type" value="Genomic_DNA"/>
</dbReference>
<proteinExistence type="predicted"/>
<gene>
    <name evidence="2" type="ORF">Arub01_23370</name>
</gene>
<comment type="caution">
    <text evidence="2">The sequence shown here is derived from an EMBL/GenBank/DDBJ whole genome shotgun (WGS) entry which is preliminary data.</text>
</comment>
<dbReference type="Proteomes" id="UP001165124">
    <property type="component" value="Unassembled WGS sequence"/>
</dbReference>
<evidence type="ECO:0000313" key="2">
    <source>
        <dbReference type="EMBL" id="GLW64093.1"/>
    </source>
</evidence>
<protein>
    <submittedName>
        <fullName evidence="2">Uncharacterized protein</fullName>
    </submittedName>
</protein>
<dbReference type="AlphaFoldDB" id="A0A9W6PW49"/>
<evidence type="ECO:0000256" key="1">
    <source>
        <dbReference type="SAM" id="MobiDB-lite"/>
    </source>
</evidence>
<reference evidence="2" key="1">
    <citation type="submission" date="2023-02" db="EMBL/GenBank/DDBJ databases">
        <title>Actinomadura rubrobrunea NBRC 14622.</title>
        <authorList>
            <person name="Ichikawa N."/>
            <person name="Sato H."/>
            <person name="Tonouchi N."/>
        </authorList>
    </citation>
    <scope>NUCLEOTIDE SEQUENCE</scope>
    <source>
        <strain evidence="2">NBRC 14622</strain>
    </source>
</reference>
<accession>A0A9W6PW49</accession>
<keyword evidence="3" id="KW-1185">Reference proteome</keyword>
<sequence length="101" mass="10510">MTTSTATAGMDQAAPDRPDPAAAARPRRPHLRPPRRCPWVRLHAASAIGIVEPRPMPSPMSDEETHAGTATDGPCSKTGTVPARPGAAGVQPAFDLPGVLR</sequence>
<feature type="compositionally biased region" description="Basic residues" evidence="1">
    <location>
        <begin position="25"/>
        <end position="35"/>
    </location>
</feature>
<evidence type="ECO:0000313" key="3">
    <source>
        <dbReference type="Proteomes" id="UP001165124"/>
    </source>
</evidence>
<name>A0A9W6PW49_9ACTN</name>